<evidence type="ECO:0000259" key="3">
    <source>
        <dbReference type="Pfam" id="PF00561"/>
    </source>
</evidence>
<dbReference type="EMBL" id="JACHHP010000001">
    <property type="protein sequence ID" value="MBB5207137.1"/>
    <property type="molecule type" value="Genomic_DNA"/>
</dbReference>
<evidence type="ECO:0000256" key="1">
    <source>
        <dbReference type="ARBA" id="ARBA00022679"/>
    </source>
</evidence>
<gene>
    <name evidence="4" type="ORF">HNQ52_000653</name>
</gene>
<dbReference type="Pfam" id="PF00561">
    <property type="entry name" value="Abhydrolase_1"/>
    <property type="match status" value="1"/>
</dbReference>
<organism evidence="4 5">
    <name type="scientific">Chiayiivirga flava</name>
    <dbReference type="NCBI Taxonomy" id="659595"/>
    <lineage>
        <taxon>Bacteria</taxon>
        <taxon>Pseudomonadati</taxon>
        <taxon>Pseudomonadota</taxon>
        <taxon>Gammaproteobacteria</taxon>
        <taxon>Lysobacterales</taxon>
        <taxon>Lysobacteraceae</taxon>
        <taxon>Chiayiivirga</taxon>
    </lineage>
</organism>
<dbReference type="AlphaFoldDB" id="A0A7W8D5K9"/>
<keyword evidence="1 4" id="KW-0808">Transferase</keyword>
<evidence type="ECO:0000313" key="5">
    <source>
        <dbReference type="Proteomes" id="UP000521199"/>
    </source>
</evidence>
<dbReference type="GO" id="GO:0004414">
    <property type="term" value="F:homoserine O-acetyltransferase activity"/>
    <property type="evidence" value="ECO:0007669"/>
    <property type="project" value="UniProtKB-EC"/>
</dbReference>
<dbReference type="NCBIfam" id="NF006449">
    <property type="entry name" value="PRK08775.1"/>
    <property type="match status" value="1"/>
</dbReference>
<keyword evidence="5" id="KW-1185">Reference proteome</keyword>
<dbReference type="InterPro" id="IPR000073">
    <property type="entry name" value="AB_hydrolase_1"/>
</dbReference>
<dbReference type="GO" id="GO:0009086">
    <property type="term" value="P:methionine biosynthetic process"/>
    <property type="evidence" value="ECO:0007669"/>
    <property type="project" value="TreeGrafter"/>
</dbReference>
<dbReference type="PANTHER" id="PTHR32268">
    <property type="entry name" value="HOMOSERINE O-ACETYLTRANSFERASE"/>
    <property type="match status" value="1"/>
</dbReference>
<feature type="active site" evidence="2">
    <location>
        <position position="297"/>
    </location>
</feature>
<proteinExistence type="predicted"/>
<dbReference type="GO" id="GO:0009092">
    <property type="term" value="P:homoserine metabolic process"/>
    <property type="evidence" value="ECO:0007669"/>
    <property type="project" value="TreeGrafter"/>
</dbReference>
<feature type="domain" description="AB hydrolase-1" evidence="3">
    <location>
        <begin position="91"/>
        <end position="332"/>
    </location>
</feature>
<dbReference type="SUPFAM" id="SSF53474">
    <property type="entry name" value="alpha/beta-Hydrolases"/>
    <property type="match status" value="1"/>
</dbReference>
<dbReference type="InterPro" id="IPR008220">
    <property type="entry name" value="HAT_MetX-like"/>
</dbReference>
<dbReference type="PIRSF" id="PIRSF000443">
    <property type="entry name" value="Homoser_Ac_trans"/>
    <property type="match status" value="1"/>
</dbReference>
<dbReference type="PANTHER" id="PTHR32268:SF11">
    <property type="entry name" value="HOMOSERINE O-ACETYLTRANSFERASE"/>
    <property type="match status" value="1"/>
</dbReference>
<evidence type="ECO:0000313" key="4">
    <source>
        <dbReference type="EMBL" id="MBB5207137.1"/>
    </source>
</evidence>
<feature type="active site" description="Nucleophile" evidence="2">
    <location>
        <position position="155"/>
    </location>
</feature>
<evidence type="ECO:0000256" key="2">
    <source>
        <dbReference type="PIRSR" id="PIRSR000443-1"/>
    </source>
</evidence>
<dbReference type="Proteomes" id="UP000521199">
    <property type="component" value="Unassembled WGS sequence"/>
</dbReference>
<keyword evidence="4" id="KW-0012">Acyltransferase</keyword>
<accession>A0A7W8D5K9</accession>
<dbReference type="EC" id="2.3.1.31" evidence="4"/>
<dbReference type="Gene3D" id="3.40.50.1820">
    <property type="entry name" value="alpha/beta hydrolase"/>
    <property type="match status" value="1"/>
</dbReference>
<feature type="active site" evidence="2">
    <location>
        <position position="327"/>
    </location>
</feature>
<dbReference type="InterPro" id="IPR029058">
    <property type="entry name" value="AB_hydrolase_fold"/>
</dbReference>
<comment type="caution">
    <text evidence="4">The sequence shown here is derived from an EMBL/GenBank/DDBJ whole genome shotgun (WGS) entry which is preliminary data.</text>
</comment>
<sequence length="350" mass="37061">MTFTAAHAAPLAFDASSQADIDFAGGRGEPPPATVALRGTHEIVLALRHAGSRRVRIAWELQGAVDAPLLIVQGGISAHRHAAASARFAEPGWWAGQCGETRALDTARYRVLAIDWLGADGALDCCIDPADQADAIAAVLDTLAIARAHAYIGASYGAMVGLQFAARHPARLGRLIAISGAHRSHPQTTALRVIQRRIVALGRSEGTAREALALARALAVVGYRSAEEFDARFAALPAVDADSARFGVEDYFDAIGPRFVARFSPVAYTRLSESIDLQQVDPASITVPTDLVAVTQDQIVPCSDIDALALGIAAACRVHRIDSLYGHDAFLKEPVQIDRVLRAALRGDAA</sequence>
<reference evidence="4 5" key="1">
    <citation type="submission" date="2020-08" db="EMBL/GenBank/DDBJ databases">
        <title>Genomic Encyclopedia of Type Strains, Phase IV (KMG-IV): sequencing the most valuable type-strain genomes for metagenomic binning, comparative biology and taxonomic classification.</title>
        <authorList>
            <person name="Goeker M."/>
        </authorList>
    </citation>
    <scope>NUCLEOTIDE SEQUENCE [LARGE SCALE GENOMIC DNA]</scope>
    <source>
        <strain evidence="4 5">DSM 24163</strain>
    </source>
</reference>
<dbReference type="RefSeq" id="WP_183959647.1">
    <property type="nucleotide sequence ID" value="NZ_JACHHP010000001.1"/>
</dbReference>
<protein>
    <submittedName>
        <fullName evidence="4">Homoserine O-acetyltransferase</fullName>
        <ecNumber evidence="4">2.3.1.31</ecNumber>
    </submittedName>
</protein>
<name>A0A7W8D5K9_9GAMM</name>